<dbReference type="Proteomes" id="UP001341840">
    <property type="component" value="Unassembled WGS sequence"/>
</dbReference>
<feature type="compositionally biased region" description="Pro residues" evidence="1">
    <location>
        <begin position="70"/>
        <end position="90"/>
    </location>
</feature>
<evidence type="ECO:0000313" key="2">
    <source>
        <dbReference type="EMBL" id="MED6210928.1"/>
    </source>
</evidence>
<proteinExistence type="predicted"/>
<gene>
    <name evidence="2" type="ORF">PIB30_068724</name>
</gene>
<evidence type="ECO:0000256" key="1">
    <source>
        <dbReference type="SAM" id="MobiDB-lite"/>
    </source>
</evidence>
<protein>
    <submittedName>
        <fullName evidence="2">Uncharacterized protein</fullName>
    </submittedName>
</protein>
<keyword evidence="3" id="KW-1185">Reference proteome</keyword>
<accession>A0ABU6YPD2</accession>
<organism evidence="2 3">
    <name type="scientific">Stylosanthes scabra</name>
    <dbReference type="NCBI Taxonomy" id="79078"/>
    <lineage>
        <taxon>Eukaryota</taxon>
        <taxon>Viridiplantae</taxon>
        <taxon>Streptophyta</taxon>
        <taxon>Embryophyta</taxon>
        <taxon>Tracheophyta</taxon>
        <taxon>Spermatophyta</taxon>
        <taxon>Magnoliopsida</taxon>
        <taxon>eudicotyledons</taxon>
        <taxon>Gunneridae</taxon>
        <taxon>Pentapetalae</taxon>
        <taxon>rosids</taxon>
        <taxon>fabids</taxon>
        <taxon>Fabales</taxon>
        <taxon>Fabaceae</taxon>
        <taxon>Papilionoideae</taxon>
        <taxon>50 kb inversion clade</taxon>
        <taxon>dalbergioids sensu lato</taxon>
        <taxon>Dalbergieae</taxon>
        <taxon>Pterocarpus clade</taxon>
        <taxon>Stylosanthes</taxon>
    </lineage>
</organism>
<evidence type="ECO:0000313" key="3">
    <source>
        <dbReference type="Proteomes" id="UP001341840"/>
    </source>
</evidence>
<dbReference type="EMBL" id="JASCZI010242397">
    <property type="protein sequence ID" value="MED6210928.1"/>
    <property type="molecule type" value="Genomic_DNA"/>
</dbReference>
<name>A0ABU6YPD2_9FABA</name>
<sequence length="125" mass="13802">MAYVLDFPVHPHPGPDWELLDWWYELPHRLLSPEGLQGDPRGGEVEEVVATQVLGLGRGTPPSAFYGPGPSDPPPVVPQPPMQEPPPTEPQPAVHAPVEDEDDVPLVRRARRVPRRRGCRVGGYI</sequence>
<feature type="region of interest" description="Disordered" evidence="1">
    <location>
        <begin position="56"/>
        <end position="112"/>
    </location>
</feature>
<comment type="caution">
    <text evidence="2">The sequence shown here is derived from an EMBL/GenBank/DDBJ whole genome shotgun (WGS) entry which is preliminary data.</text>
</comment>
<reference evidence="2 3" key="1">
    <citation type="journal article" date="2023" name="Plants (Basel)">
        <title>Bridging the Gap: Combining Genomics and Transcriptomics Approaches to Understand Stylosanthes scabra, an Orphan Legume from the Brazilian Caatinga.</title>
        <authorList>
            <person name="Ferreira-Neto J.R.C."/>
            <person name="da Silva M.D."/>
            <person name="Binneck E."/>
            <person name="de Melo N.F."/>
            <person name="da Silva R.H."/>
            <person name="de Melo A.L.T.M."/>
            <person name="Pandolfi V."/>
            <person name="Bustamante F.O."/>
            <person name="Brasileiro-Vidal A.C."/>
            <person name="Benko-Iseppon A.M."/>
        </authorList>
    </citation>
    <scope>NUCLEOTIDE SEQUENCE [LARGE SCALE GENOMIC DNA]</scope>
    <source>
        <tissue evidence="2">Leaves</tissue>
    </source>
</reference>